<dbReference type="Proteomes" id="UP000290649">
    <property type="component" value="Unassembled WGS sequence"/>
</dbReference>
<dbReference type="AlphaFoldDB" id="A0A4Q0VRB7"/>
<evidence type="ECO:0000313" key="1">
    <source>
        <dbReference type="EMBL" id="RXI99587.1"/>
    </source>
</evidence>
<reference evidence="1 2" key="1">
    <citation type="journal article" date="2019" name="Int. J. Syst. Evol. Microbiol.">
        <title>Anaerobacillus alkaliphilus sp. nov., a novel alkaliphilic and moderately halophilic bacterium.</title>
        <authorList>
            <person name="Borsodi A.K."/>
            <person name="Aszalos J.M."/>
            <person name="Bihari P."/>
            <person name="Nagy I."/>
            <person name="Schumann P."/>
            <person name="Sproer C."/>
            <person name="Kovacs A.L."/>
            <person name="Boka K."/>
            <person name="Dobosy P."/>
            <person name="Ovari M."/>
            <person name="Szili-Kovacs T."/>
            <person name="Toth E."/>
        </authorList>
    </citation>
    <scope>NUCLEOTIDE SEQUENCE [LARGE SCALE GENOMIC DNA]</scope>
    <source>
        <strain evidence="1 2">B16-10</strain>
    </source>
</reference>
<organism evidence="1 2">
    <name type="scientific">Anaerobacillus alkaliphilus</name>
    <dbReference type="NCBI Taxonomy" id="1548597"/>
    <lineage>
        <taxon>Bacteria</taxon>
        <taxon>Bacillati</taxon>
        <taxon>Bacillota</taxon>
        <taxon>Bacilli</taxon>
        <taxon>Bacillales</taxon>
        <taxon>Bacillaceae</taxon>
        <taxon>Anaerobacillus</taxon>
    </lineage>
</organism>
<dbReference type="Pfam" id="PF03597">
    <property type="entry name" value="FixS"/>
    <property type="match status" value="1"/>
</dbReference>
<accession>A0A4Q0VRB7</accession>
<dbReference type="InterPro" id="IPR004714">
    <property type="entry name" value="Cyt_oxidase_maturation_cbb3"/>
</dbReference>
<keyword evidence="2" id="KW-1185">Reference proteome</keyword>
<name>A0A4Q0VRB7_9BACI</name>
<dbReference type="EMBL" id="QOUX01000045">
    <property type="protein sequence ID" value="RXI99587.1"/>
    <property type="molecule type" value="Genomic_DNA"/>
</dbReference>
<comment type="caution">
    <text evidence="1">The sequence shown here is derived from an EMBL/GenBank/DDBJ whole genome shotgun (WGS) entry which is preliminary data.</text>
</comment>
<sequence length="52" mass="5934">MNAWILIIVMLSLSGAASFIFIGAKNSGQFDDVEGIKYRMLVEEEEELEFYD</sequence>
<gene>
    <name evidence="1" type="primary">ccoS</name>
    <name evidence="1" type="ORF">DS745_14725</name>
</gene>
<protein>
    <submittedName>
        <fullName evidence="1">Cbb3-type cytochrome oxidase assembly protein CcoS</fullName>
    </submittedName>
</protein>
<dbReference type="OrthoDB" id="9802763at2"/>
<proteinExistence type="predicted"/>
<dbReference type="NCBIfam" id="TIGR00847">
    <property type="entry name" value="ccoS"/>
    <property type="match status" value="1"/>
</dbReference>
<evidence type="ECO:0000313" key="2">
    <source>
        <dbReference type="Proteomes" id="UP000290649"/>
    </source>
</evidence>